<proteinExistence type="predicted"/>
<dbReference type="InterPro" id="IPR056789">
    <property type="entry name" value="LRR_R13L1-DRL21"/>
</dbReference>
<feature type="domain" description="R13L1/DRL21-like LRR repeat region" evidence="4">
    <location>
        <begin position="809"/>
        <end position="936"/>
    </location>
</feature>
<dbReference type="Pfam" id="PF00931">
    <property type="entry name" value="NB-ARC"/>
    <property type="match status" value="1"/>
</dbReference>
<evidence type="ECO:0000259" key="2">
    <source>
        <dbReference type="Pfam" id="PF00931"/>
    </source>
</evidence>
<dbReference type="Gene3D" id="1.10.10.10">
    <property type="entry name" value="Winged helix-like DNA-binding domain superfamily/Winged helix DNA-binding domain"/>
    <property type="match status" value="1"/>
</dbReference>
<dbReference type="PANTHER" id="PTHR23155">
    <property type="entry name" value="DISEASE RESISTANCE PROTEIN RP"/>
    <property type="match status" value="1"/>
</dbReference>
<feature type="domain" description="Disease resistance protein winged helix" evidence="3">
    <location>
        <begin position="551"/>
        <end position="616"/>
    </location>
</feature>
<dbReference type="SUPFAM" id="SSF52540">
    <property type="entry name" value="P-loop containing nucleoside triphosphate hydrolases"/>
    <property type="match status" value="1"/>
</dbReference>
<dbReference type="Gene3D" id="3.80.10.10">
    <property type="entry name" value="Ribonuclease Inhibitor"/>
    <property type="match status" value="1"/>
</dbReference>
<feature type="domain" description="NB-ARC" evidence="2">
    <location>
        <begin position="316"/>
        <end position="470"/>
    </location>
</feature>
<sequence>MAVGWDWDSAAFIAIVGWLVSPIITLLLPNILSCLGFDASRKLWELEIHVIPELKKTLLAVDQKRMLQRGGVSDVATLDKMAAVLRHGREEAEDIFDDAQHKIVGGDILYGILQTYKTRIARIARRGSAQLLQWAQKIFLPRSEDVLPVITSAIAPSGEPVPVTAPSDSPGWWTSCSCISFDLLKLCCTSLYNSAVDVFKVACFCRDWSYDVVGITSYLENASASDVVSAAISRRNLKRRIEELERVVNGVKKSELLCVPRDSAPDDIANKNRCRIRTASKRKVFGREELRDDIMARFHETPHSDAPSSSTSPCYSVIGIYGVAGSGKTTFAQYIRDYIKEEYKQKLFDTIMCIHVSETFSVDDIFHEMLKDITSNRHSDILDHEELEEKLKESLCDKRFFLILDDLWVKSKNDIRLEELISPLNVGVKGSTILVTARTKDAAGVLCADEPIKIPDLDEDQYLTLFMHYALGGTSVAAEEFVPVGRLIANKLHRSPIAAVVVAGRLGTNPNIKFWNHIEKLDMLNDTMDALWWSYQQLNPDIRRCLEYCNIFPKRFKLTRVELVRLWIAQGFVKNSCATEDTEDVAEGYIQELVACSFLQQEGDYFTIHDLMHDLAKKVSGSDYFRIENKWIESGEGWKGDVPRDVRHLFVQNYDSEWITEKILGLEKLRTIYVVERGTLLEDKFIESICKRLPKLRVLSIDWSNQYCALENPRKFLIPESMSQLKHLRYLAFRIELSCTINLPSTLSKLRHIQLLDFGYGEILEFSFADLINLQHLICHGDFPNIGRMTSLQTMPRFIVRNKQGYGVKQLRNLNKLRGDLCILGLNDVKSKEEALEANLAAKERLTCVSLWWYPGDTRYNSEIQAEVIEGLCPPVGLETLNIFYYQGTRYPDWMVGKHNGGPKDLQVLWLNGWSQLGSGPELEAVPHLRVLRFSACSWNFLPNNIEHLTSLKELSITDCKNIRSLPTLPQSLKMFRLEGCNDEFMKSCETVGHPNWQKIKHISEKTFRCKTLIPLLPAFLVFE</sequence>
<dbReference type="PRINTS" id="PR00364">
    <property type="entry name" value="DISEASERSIST"/>
</dbReference>
<accession>M8BAP2</accession>
<reference evidence="5" key="1">
    <citation type="submission" date="2015-06" db="UniProtKB">
        <authorList>
            <consortium name="EnsemblPlants"/>
        </authorList>
    </citation>
    <scope>IDENTIFICATION</scope>
</reference>
<evidence type="ECO:0000256" key="1">
    <source>
        <dbReference type="ARBA" id="ARBA00022821"/>
    </source>
</evidence>
<dbReference type="Gene3D" id="3.40.50.300">
    <property type="entry name" value="P-loop containing nucleotide triphosphate hydrolases"/>
    <property type="match status" value="1"/>
</dbReference>
<keyword evidence="1" id="KW-0611">Plant defense</keyword>
<evidence type="ECO:0000313" key="5">
    <source>
        <dbReference type="EnsemblPlants" id="EMT21925"/>
    </source>
</evidence>
<dbReference type="SUPFAM" id="SSF52058">
    <property type="entry name" value="L domain-like"/>
    <property type="match status" value="1"/>
</dbReference>
<dbReference type="InterPro" id="IPR027417">
    <property type="entry name" value="P-loop_NTPase"/>
</dbReference>
<organism evidence="5">
    <name type="scientific">Aegilops tauschii</name>
    <name type="common">Tausch's goatgrass</name>
    <name type="synonym">Aegilops squarrosa</name>
    <dbReference type="NCBI Taxonomy" id="37682"/>
    <lineage>
        <taxon>Eukaryota</taxon>
        <taxon>Viridiplantae</taxon>
        <taxon>Streptophyta</taxon>
        <taxon>Embryophyta</taxon>
        <taxon>Tracheophyta</taxon>
        <taxon>Spermatophyta</taxon>
        <taxon>Magnoliopsida</taxon>
        <taxon>Liliopsida</taxon>
        <taxon>Poales</taxon>
        <taxon>Poaceae</taxon>
        <taxon>BOP clade</taxon>
        <taxon>Pooideae</taxon>
        <taxon>Triticodae</taxon>
        <taxon>Triticeae</taxon>
        <taxon>Triticinae</taxon>
        <taxon>Aegilops</taxon>
    </lineage>
</organism>
<dbReference type="Pfam" id="PF25019">
    <property type="entry name" value="LRR_R13L1-DRL21"/>
    <property type="match status" value="1"/>
</dbReference>
<dbReference type="PANTHER" id="PTHR23155:SF1058">
    <property type="entry name" value="OS11G0668100 PROTEIN"/>
    <property type="match status" value="1"/>
</dbReference>
<dbReference type="EnsemblPlants" id="EMT21925">
    <property type="protein sequence ID" value="EMT21925"/>
    <property type="gene ID" value="F775_25735"/>
</dbReference>
<dbReference type="InterPro" id="IPR044974">
    <property type="entry name" value="Disease_R_plants"/>
</dbReference>
<protein>
    <submittedName>
        <fullName evidence="5">Putative disease resistance protein RGA1</fullName>
    </submittedName>
</protein>
<dbReference type="Pfam" id="PF23559">
    <property type="entry name" value="WHD_DRP"/>
    <property type="match status" value="1"/>
</dbReference>
<dbReference type="InterPro" id="IPR032675">
    <property type="entry name" value="LRR_dom_sf"/>
</dbReference>
<evidence type="ECO:0000259" key="4">
    <source>
        <dbReference type="Pfam" id="PF25019"/>
    </source>
</evidence>
<evidence type="ECO:0000259" key="3">
    <source>
        <dbReference type="Pfam" id="PF23559"/>
    </source>
</evidence>
<dbReference type="AlphaFoldDB" id="M8BAP2"/>
<dbReference type="GO" id="GO:0043531">
    <property type="term" value="F:ADP binding"/>
    <property type="evidence" value="ECO:0007669"/>
    <property type="project" value="InterPro"/>
</dbReference>
<dbReference type="InterPro" id="IPR002182">
    <property type="entry name" value="NB-ARC"/>
</dbReference>
<dbReference type="GO" id="GO:0098542">
    <property type="term" value="P:defense response to other organism"/>
    <property type="evidence" value="ECO:0007669"/>
    <property type="project" value="TreeGrafter"/>
</dbReference>
<name>M8BAP2_AEGTA</name>
<dbReference type="InterPro" id="IPR058922">
    <property type="entry name" value="WHD_DRP"/>
</dbReference>
<dbReference type="InterPro" id="IPR036388">
    <property type="entry name" value="WH-like_DNA-bd_sf"/>
</dbReference>